<dbReference type="InterPro" id="IPR013766">
    <property type="entry name" value="Thioredoxin_domain"/>
</dbReference>
<evidence type="ECO:0000256" key="3">
    <source>
        <dbReference type="PIRSR" id="PIRSR603782-1"/>
    </source>
</evidence>
<accession>A0A0F7K0Y8</accession>
<protein>
    <recommendedName>
        <fullName evidence="5">Thioredoxin domain-containing protein</fullName>
    </recommendedName>
</protein>
<dbReference type="PANTHER" id="PTHR12151:SF25">
    <property type="entry name" value="LINALOOL DEHYDRATASE_ISOMERASE DOMAIN-CONTAINING PROTEIN"/>
    <property type="match status" value="1"/>
</dbReference>
<proteinExistence type="inferred from homology"/>
<evidence type="ECO:0000256" key="4">
    <source>
        <dbReference type="PIRSR" id="PIRSR603782-2"/>
    </source>
</evidence>
<dbReference type="Proteomes" id="UP000034410">
    <property type="component" value="Chromosome"/>
</dbReference>
<evidence type="ECO:0000256" key="2">
    <source>
        <dbReference type="ARBA" id="ARBA00023008"/>
    </source>
</evidence>
<dbReference type="GO" id="GO:0046872">
    <property type="term" value="F:metal ion binding"/>
    <property type="evidence" value="ECO:0007669"/>
    <property type="project" value="UniProtKB-KW"/>
</dbReference>
<organism evidence="6 7">
    <name type="scientific">Sedimenticola thiotaurini</name>
    <dbReference type="NCBI Taxonomy" id="1543721"/>
    <lineage>
        <taxon>Bacteria</taxon>
        <taxon>Pseudomonadati</taxon>
        <taxon>Pseudomonadota</taxon>
        <taxon>Gammaproteobacteria</taxon>
        <taxon>Chromatiales</taxon>
        <taxon>Sedimenticolaceae</taxon>
        <taxon>Sedimenticola</taxon>
    </lineage>
</organism>
<evidence type="ECO:0000259" key="5">
    <source>
        <dbReference type="PROSITE" id="PS51352"/>
    </source>
</evidence>
<feature type="binding site" evidence="3">
    <location>
        <position position="80"/>
    </location>
    <ligand>
        <name>Cu cation</name>
        <dbReference type="ChEBI" id="CHEBI:23378"/>
    </ligand>
</feature>
<dbReference type="FunFam" id="3.40.30.10:FF:000013">
    <property type="entry name" value="Blast:Protein SCO1 homolog, mitochondrial"/>
    <property type="match status" value="1"/>
</dbReference>
<evidence type="ECO:0000313" key="7">
    <source>
        <dbReference type="Proteomes" id="UP000034410"/>
    </source>
</evidence>
<name>A0A0F7K0Y8_9GAMM</name>
<comment type="similarity">
    <text evidence="1">Belongs to the SCO1/2 family.</text>
</comment>
<dbReference type="PATRIC" id="fig|1543721.4.peg.2321"/>
<dbReference type="RefSeq" id="WP_046859750.1">
    <property type="nucleotide sequence ID" value="NZ_CP011412.1"/>
</dbReference>
<dbReference type="KEGG" id="seds:AAY24_11205"/>
<dbReference type="SUPFAM" id="SSF52833">
    <property type="entry name" value="Thioredoxin-like"/>
    <property type="match status" value="1"/>
</dbReference>
<sequence>MKKGLLGGLIVLLLGALIGVLLWQPADQHGMPIKVAPGIAEAPKGGDFSLNSYRGEIDTRYLRGQVLVIYFGYTWCPDVCPTSLGFLSMALEQLSPEELKQVQPLFISVDPERDSLDHLKSYGEYFHPSILGITGGHEQLKRIAAMYGAAYRHVEQTSATDYVVDHSADLYLVDRQGRLFRTIRHGTQPSEILAAIRAALNNN</sequence>
<dbReference type="InterPro" id="IPR036249">
    <property type="entry name" value="Thioredoxin-like_sf"/>
</dbReference>
<dbReference type="CDD" id="cd02968">
    <property type="entry name" value="SCO"/>
    <property type="match status" value="1"/>
</dbReference>
<dbReference type="AlphaFoldDB" id="A0A0F7K0Y8"/>
<dbReference type="OrthoDB" id="9790194at2"/>
<dbReference type="EMBL" id="CP011412">
    <property type="protein sequence ID" value="AKH20820.1"/>
    <property type="molecule type" value="Genomic_DNA"/>
</dbReference>
<reference evidence="6 7" key="1">
    <citation type="journal article" date="2015" name="Genome Announc.">
        <title>Complete Genome Sequence of Sedimenticola thiotaurini Strain SIP-G1, a Polyphosphate- and Polyhydroxyalkanoate-Accumulating Sulfur-Oxidizing Gammaproteobacterium Isolated from Salt Marsh Sediments.</title>
        <authorList>
            <person name="Flood B.E."/>
            <person name="Jones D.S."/>
            <person name="Bailey J.V."/>
        </authorList>
    </citation>
    <scope>NUCLEOTIDE SEQUENCE [LARGE SCALE GENOMIC DNA]</scope>
    <source>
        <strain evidence="6 7">SIP-G1</strain>
    </source>
</reference>
<feature type="domain" description="Thioredoxin" evidence="5">
    <location>
        <begin position="30"/>
        <end position="201"/>
    </location>
</feature>
<dbReference type="PANTHER" id="PTHR12151">
    <property type="entry name" value="ELECTRON TRANSPORT PROTIN SCO1/SENC FAMILY MEMBER"/>
    <property type="match status" value="1"/>
</dbReference>
<feature type="binding site" evidence="3">
    <location>
        <position position="76"/>
    </location>
    <ligand>
        <name>Cu cation</name>
        <dbReference type="ChEBI" id="CHEBI:23378"/>
    </ligand>
</feature>
<dbReference type="InterPro" id="IPR003782">
    <property type="entry name" value="SCO1/SenC"/>
</dbReference>
<keyword evidence="2 3" id="KW-0186">Copper</keyword>
<feature type="binding site" evidence="3">
    <location>
        <position position="166"/>
    </location>
    <ligand>
        <name>Cu cation</name>
        <dbReference type="ChEBI" id="CHEBI:23378"/>
    </ligand>
</feature>
<evidence type="ECO:0000313" key="6">
    <source>
        <dbReference type="EMBL" id="AKH20820.1"/>
    </source>
</evidence>
<feature type="disulfide bond" description="Redox-active" evidence="4">
    <location>
        <begin position="76"/>
        <end position="80"/>
    </location>
</feature>
<keyword evidence="3" id="KW-0479">Metal-binding</keyword>
<dbReference type="Gene3D" id="3.40.30.10">
    <property type="entry name" value="Glutaredoxin"/>
    <property type="match status" value="1"/>
</dbReference>
<gene>
    <name evidence="6" type="ORF">AAY24_11205</name>
</gene>
<keyword evidence="4" id="KW-1015">Disulfide bond</keyword>
<evidence type="ECO:0000256" key="1">
    <source>
        <dbReference type="ARBA" id="ARBA00010996"/>
    </source>
</evidence>
<dbReference type="PROSITE" id="PS51352">
    <property type="entry name" value="THIOREDOXIN_2"/>
    <property type="match status" value="1"/>
</dbReference>
<dbReference type="Pfam" id="PF02630">
    <property type="entry name" value="SCO1-SenC"/>
    <property type="match status" value="1"/>
</dbReference>
<keyword evidence="7" id="KW-1185">Reference proteome</keyword>